<reference evidence="1" key="1">
    <citation type="journal article" date="2012" name="Environ. Microbiol.">
        <title>Genetic structure of three fosmid-fragments encoding 16S rRNA genes of the Miscellaneous Crenarchaeotic Group (MCG): implications for physiology and evolution of marine sedimentary archaea.</title>
        <authorList>
            <person name="Li P.Y."/>
            <person name="Xie B.B."/>
            <person name="Zhang X.Y."/>
            <person name="Qin Q.L."/>
            <person name="Dang H.Y."/>
            <person name="Wang X.M."/>
            <person name="Chen X.L."/>
            <person name="Yu J."/>
            <person name="Zhang Y.Z."/>
        </authorList>
    </citation>
    <scope>NUCLEOTIDE SEQUENCE</scope>
</reference>
<sequence length="47" mass="5098">MLALNFSDQLLAFGIPSLSHNPRTFAVPLGIFVNIICGELIEEHAST</sequence>
<protein>
    <submittedName>
        <fullName evidence="1">Uncharacterized protein</fullName>
    </submittedName>
</protein>
<evidence type="ECO:0000313" key="1">
    <source>
        <dbReference type="EMBL" id="ADP09460.1"/>
    </source>
</evidence>
<dbReference type="AlphaFoldDB" id="G9BAT5"/>
<dbReference type="EMBL" id="HQ214612">
    <property type="protein sequence ID" value="ADP09460.1"/>
    <property type="molecule type" value="Genomic_DNA"/>
</dbReference>
<accession>G9BAT5</accession>
<name>G9BAT5_9ARCH</name>
<gene>
    <name evidence="1" type="ORF">E48-1C_15</name>
</gene>
<organism evidence="1">
    <name type="scientific">uncultured marine crenarchaeote E48-1C</name>
    <dbReference type="NCBI Taxonomy" id="907718"/>
    <lineage>
        <taxon>Archaea</taxon>
        <taxon>Candidatus Bathyarchaeota</taxon>
        <taxon>environmental samples</taxon>
    </lineage>
</organism>
<proteinExistence type="predicted"/>